<dbReference type="HAMAP" id="MF_00208">
    <property type="entry name" value="MurE"/>
    <property type="match status" value="1"/>
</dbReference>
<dbReference type="Proteomes" id="UP001170624">
    <property type="component" value="Unassembled WGS sequence"/>
</dbReference>
<keyword evidence="5 13" id="KW-0131">Cell cycle</keyword>
<dbReference type="EMBL" id="JAUOPU010000019">
    <property type="protein sequence ID" value="MDO6544070.1"/>
    <property type="molecule type" value="Genomic_DNA"/>
</dbReference>
<evidence type="ECO:0000256" key="2">
    <source>
        <dbReference type="ARBA" id="ARBA00022618"/>
    </source>
</evidence>
<dbReference type="PANTHER" id="PTHR23135:SF4">
    <property type="entry name" value="UDP-N-ACETYLMURAMOYL-L-ALANYL-D-GLUTAMATE--2,6-DIAMINOPIMELATE LIGASE MURE HOMOLOG, CHLOROPLASTIC"/>
    <property type="match status" value="1"/>
</dbReference>
<keyword evidence="13" id="KW-0460">Magnesium</keyword>
<dbReference type="NCBIfam" id="NF001126">
    <property type="entry name" value="PRK00139.1-4"/>
    <property type="match status" value="1"/>
</dbReference>
<feature type="binding site" evidence="13">
    <location>
        <begin position="425"/>
        <end position="428"/>
    </location>
    <ligand>
        <name>meso-2,6-diaminopimelate</name>
        <dbReference type="ChEBI" id="CHEBI:57791"/>
    </ligand>
</feature>
<comment type="catalytic activity">
    <reaction evidence="7 13">
        <text>UDP-N-acetyl-alpha-D-muramoyl-L-alanyl-D-glutamate + meso-2,6-diaminopimelate + ATP = UDP-N-acetyl-alpha-D-muramoyl-L-alanyl-gamma-D-glutamyl-meso-2,6-diaminopimelate + ADP + phosphate + H(+)</text>
        <dbReference type="Rhea" id="RHEA:23676"/>
        <dbReference type="ChEBI" id="CHEBI:15378"/>
        <dbReference type="ChEBI" id="CHEBI:30616"/>
        <dbReference type="ChEBI" id="CHEBI:43474"/>
        <dbReference type="ChEBI" id="CHEBI:57791"/>
        <dbReference type="ChEBI" id="CHEBI:83900"/>
        <dbReference type="ChEBI" id="CHEBI:83905"/>
        <dbReference type="ChEBI" id="CHEBI:456216"/>
        <dbReference type="EC" id="6.3.2.13"/>
    </reaction>
</comment>
<dbReference type="GO" id="GO:0009252">
    <property type="term" value="P:peptidoglycan biosynthetic process"/>
    <property type="evidence" value="ECO:0007669"/>
    <property type="project" value="UniProtKB-UniRule"/>
</dbReference>
<evidence type="ECO:0000259" key="17">
    <source>
        <dbReference type="Pfam" id="PF08245"/>
    </source>
</evidence>
<comment type="caution">
    <text evidence="13">Lacks conserved residue(s) required for the propagation of feature annotation.</text>
</comment>
<feature type="binding site" evidence="13">
    <location>
        <position position="196"/>
    </location>
    <ligand>
        <name>UDP-N-acetyl-alpha-D-muramoyl-L-alanyl-D-glutamate</name>
        <dbReference type="ChEBI" id="CHEBI:83900"/>
    </ligand>
</feature>
<evidence type="ECO:0000256" key="10">
    <source>
        <dbReference type="ARBA" id="ARBA00075482"/>
    </source>
</evidence>
<dbReference type="Pfam" id="PF08245">
    <property type="entry name" value="Mur_ligase_M"/>
    <property type="match status" value="1"/>
</dbReference>
<feature type="binding site" evidence="13">
    <location>
        <position position="401"/>
    </location>
    <ligand>
        <name>meso-2,6-diaminopimelate</name>
        <dbReference type="ChEBI" id="CHEBI:57791"/>
    </ligand>
</feature>
<evidence type="ECO:0000256" key="3">
    <source>
        <dbReference type="ARBA" id="ARBA00022960"/>
    </source>
</evidence>
<dbReference type="SUPFAM" id="SSF63418">
    <property type="entry name" value="MurE/MurF N-terminal domain"/>
    <property type="match status" value="1"/>
</dbReference>
<evidence type="ECO:0000259" key="16">
    <source>
        <dbReference type="Pfam" id="PF02875"/>
    </source>
</evidence>
<feature type="modified residue" description="N6-carboxylysine" evidence="13">
    <location>
        <position position="236"/>
    </location>
</feature>
<feature type="binding site" evidence="13">
    <location>
        <position position="40"/>
    </location>
    <ligand>
        <name>UDP-N-acetyl-alpha-D-muramoyl-L-alanyl-D-glutamate</name>
        <dbReference type="ChEBI" id="CHEBI:83900"/>
    </ligand>
</feature>
<dbReference type="Gene3D" id="3.40.1390.10">
    <property type="entry name" value="MurE/MurF, N-terminal domain"/>
    <property type="match status" value="1"/>
</dbReference>
<dbReference type="GO" id="GO:0005524">
    <property type="term" value="F:ATP binding"/>
    <property type="evidence" value="ECO:0007669"/>
    <property type="project" value="UniProtKB-UniRule"/>
</dbReference>
<feature type="binding site" evidence="13">
    <location>
        <position position="38"/>
    </location>
    <ligand>
        <name>UDP-N-acetyl-alpha-D-muramoyl-L-alanyl-D-glutamate</name>
        <dbReference type="ChEBI" id="CHEBI:83900"/>
    </ligand>
</feature>
<dbReference type="NCBIfam" id="TIGR01085">
    <property type="entry name" value="murE"/>
    <property type="match status" value="1"/>
</dbReference>
<dbReference type="FunFam" id="3.90.190.20:FF:000006">
    <property type="entry name" value="UDP-N-acetylmuramoyl-L-alanyl-D-glutamate--2,6-diaminopimelate ligase"/>
    <property type="match status" value="1"/>
</dbReference>
<comment type="subcellular location">
    <subcellularLocation>
        <location evidence="13 14">Cytoplasm</location>
    </subcellularLocation>
</comment>
<dbReference type="InterPro" id="IPR035911">
    <property type="entry name" value="MurE/MurF_N"/>
</dbReference>
<keyword evidence="2 13" id="KW-0132">Cell division</keyword>
<evidence type="ECO:0000259" key="15">
    <source>
        <dbReference type="Pfam" id="PF01225"/>
    </source>
</evidence>
<feature type="binding site" evidence="13">
    <location>
        <position position="476"/>
    </location>
    <ligand>
        <name>meso-2,6-diaminopimelate</name>
        <dbReference type="ChEBI" id="CHEBI:57791"/>
    </ligand>
</feature>
<dbReference type="SUPFAM" id="SSF53623">
    <property type="entry name" value="MurD-like peptide ligases, catalytic domain"/>
    <property type="match status" value="1"/>
</dbReference>
<feature type="domain" description="Mur ligase N-terminal catalytic" evidence="15">
    <location>
        <begin position="37"/>
        <end position="113"/>
    </location>
</feature>
<evidence type="ECO:0000256" key="9">
    <source>
        <dbReference type="ARBA" id="ARBA00072883"/>
    </source>
</evidence>
<evidence type="ECO:0000256" key="11">
    <source>
        <dbReference type="ARBA" id="ARBA00076158"/>
    </source>
</evidence>
<feature type="short sequence motif" description="Meso-diaminopimelate recognition motif" evidence="13">
    <location>
        <begin position="425"/>
        <end position="428"/>
    </location>
</feature>
<keyword evidence="13" id="KW-0067">ATP-binding</keyword>
<evidence type="ECO:0000313" key="18">
    <source>
        <dbReference type="EMBL" id="MDO6544070.1"/>
    </source>
</evidence>
<comment type="function">
    <text evidence="13">Catalyzes the addition of meso-diaminopimelic acid to the nucleotide precursor UDP-N-acetylmuramoyl-L-alanyl-D-glutamate (UMAG) in the biosynthesis of bacterial cell-wall peptidoglycan.</text>
</comment>
<feature type="binding site" evidence="13">
    <location>
        <begin position="127"/>
        <end position="133"/>
    </location>
    <ligand>
        <name>ATP</name>
        <dbReference type="ChEBI" id="CHEBI:30616"/>
    </ligand>
</feature>
<feature type="binding site" evidence="13">
    <location>
        <begin position="169"/>
        <end position="170"/>
    </location>
    <ligand>
        <name>UDP-N-acetyl-alpha-D-muramoyl-L-alanyl-D-glutamate</name>
        <dbReference type="ChEBI" id="CHEBI:83900"/>
    </ligand>
</feature>
<comment type="caution">
    <text evidence="18">The sequence shown here is derived from an EMBL/GenBank/DDBJ whole genome shotgun (WGS) entry which is preliminary data.</text>
</comment>
<dbReference type="InterPro" id="IPR036615">
    <property type="entry name" value="Mur_ligase_C_dom_sf"/>
</dbReference>
<dbReference type="InterPro" id="IPR000713">
    <property type="entry name" value="Mur_ligase_N"/>
</dbReference>
<reference evidence="18" key="1">
    <citation type="submission" date="2023-07" db="EMBL/GenBank/DDBJ databases">
        <title>Genome content predicts the carbon catabolic preferences of heterotrophic bacteria.</title>
        <authorList>
            <person name="Gralka M."/>
        </authorList>
    </citation>
    <scope>NUCLEOTIDE SEQUENCE</scope>
    <source>
        <strain evidence="18">G2M05</strain>
    </source>
</reference>
<keyword evidence="13 18" id="KW-0436">Ligase</keyword>
<comment type="similarity">
    <text evidence="1 13">Belongs to the MurCDEF family. MurE subfamily.</text>
</comment>
<dbReference type="Gene3D" id="3.90.190.20">
    <property type="entry name" value="Mur ligase, C-terminal domain"/>
    <property type="match status" value="1"/>
</dbReference>
<dbReference type="SUPFAM" id="SSF53244">
    <property type="entry name" value="MurD-like peptide ligases, peptide-binding domain"/>
    <property type="match status" value="1"/>
</dbReference>
<evidence type="ECO:0000256" key="14">
    <source>
        <dbReference type="RuleBase" id="RU004135"/>
    </source>
</evidence>
<feature type="binding site" evidence="13">
    <location>
        <position position="204"/>
    </location>
    <ligand>
        <name>UDP-N-acetyl-alpha-D-muramoyl-L-alanyl-D-glutamate</name>
        <dbReference type="ChEBI" id="CHEBI:83900"/>
    </ligand>
</feature>
<dbReference type="GO" id="GO:0005737">
    <property type="term" value="C:cytoplasm"/>
    <property type="evidence" value="ECO:0007669"/>
    <property type="project" value="UniProtKB-SubCell"/>
</dbReference>
<dbReference type="GO" id="GO:0071555">
    <property type="term" value="P:cell wall organization"/>
    <property type="evidence" value="ECO:0007669"/>
    <property type="project" value="UniProtKB-KW"/>
</dbReference>
<keyword evidence="3 13" id="KW-0133">Cell shape</keyword>
<evidence type="ECO:0000256" key="1">
    <source>
        <dbReference type="ARBA" id="ARBA00005898"/>
    </source>
</evidence>
<evidence type="ECO:0000256" key="6">
    <source>
        <dbReference type="ARBA" id="ARBA00023316"/>
    </source>
</evidence>
<feature type="binding site" evidence="13">
    <location>
        <position position="480"/>
    </location>
    <ligand>
        <name>meso-2,6-diaminopimelate</name>
        <dbReference type="ChEBI" id="CHEBI:57791"/>
    </ligand>
</feature>
<evidence type="ECO:0000256" key="8">
    <source>
        <dbReference type="ARBA" id="ARBA00066633"/>
    </source>
</evidence>
<sequence>MPIHNQNKTIGCLLTPWLSVATILSDEISALAPSSFTLDSRDVNSGSLFAAVKGHQIDGRRFIDKAIEQGAIAVLAEAEGEALHGEVRLQHGVPIIYFSQLNLYLSAIAKIFYQQPDEQLKLVAVTGTNGKTTISQILAQWAELVGYRAGVMGTTGNGLLSNLIPAANTTGSAIEIQHVLADLYQQGASFAAMEVSSHGLVQGRVKALHFAASIFTNLSRDHLDYHGDMANYAAAKQTLFTEHHAGVAVINMDDEVGRQWLMTLPDAVAVTTQASVAAEHQGPALWLTAVTYSTQGVTLSVDSSWGAGTFTAPLVGSFNVMNIMLALATLLATGHDIAQLIATAPQLNAVIGRMEVFQKADKPMMVVDYAHTPDALEKALQALQVHCDGKLWCIFGCGGDRDTGKRPMMAAIAEQQADHIILTDDNPRSEDPEQIMLDMKAGLVNANQASVIHDRFSACQYAMLHASEQDIVLVAGKGHEDYQILADQTIHYSDRETVQTLLETHA</sequence>
<evidence type="ECO:0000256" key="5">
    <source>
        <dbReference type="ARBA" id="ARBA00023306"/>
    </source>
</evidence>
<dbReference type="GO" id="GO:0008765">
    <property type="term" value="F:UDP-N-acetylmuramoylalanyl-D-glutamate-2,6-diaminopimelate ligase activity"/>
    <property type="evidence" value="ECO:0007669"/>
    <property type="project" value="UniProtKB-UniRule"/>
</dbReference>
<feature type="domain" description="Mur ligase C-terminal" evidence="16">
    <location>
        <begin position="352"/>
        <end position="478"/>
    </location>
</feature>
<dbReference type="Pfam" id="PF02875">
    <property type="entry name" value="Mur_ligase_C"/>
    <property type="match status" value="1"/>
</dbReference>
<evidence type="ECO:0000256" key="13">
    <source>
        <dbReference type="HAMAP-Rule" id="MF_00208"/>
    </source>
</evidence>
<comment type="PTM">
    <text evidence="13">Carboxylation is probably crucial for Mg(2+) binding and, consequently, for the gamma-phosphate positioning of ATP.</text>
</comment>
<feature type="domain" description="Mur ligase central" evidence="17">
    <location>
        <begin position="125"/>
        <end position="329"/>
    </location>
</feature>
<dbReference type="GO" id="GO:0051301">
    <property type="term" value="P:cell division"/>
    <property type="evidence" value="ECO:0007669"/>
    <property type="project" value="UniProtKB-KW"/>
</dbReference>
<accession>A0AAW7Y7P7</accession>
<evidence type="ECO:0000256" key="12">
    <source>
        <dbReference type="ARBA" id="ARBA00081560"/>
    </source>
</evidence>
<gene>
    <name evidence="13 18" type="primary">murE</name>
    <name evidence="18" type="ORF">Q4568_16115</name>
</gene>
<dbReference type="InterPro" id="IPR036565">
    <property type="entry name" value="Mur-like_cat_sf"/>
</dbReference>
<dbReference type="Gene3D" id="3.40.1190.10">
    <property type="entry name" value="Mur-like, catalytic domain"/>
    <property type="match status" value="1"/>
</dbReference>
<dbReference type="GO" id="GO:0000287">
    <property type="term" value="F:magnesium ion binding"/>
    <property type="evidence" value="ECO:0007669"/>
    <property type="project" value="UniProtKB-UniRule"/>
</dbReference>
<dbReference type="Pfam" id="PF01225">
    <property type="entry name" value="Mur_ligase"/>
    <property type="match status" value="1"/>
</dbReference>
<keyword evidence="13" id="KW-0963">Cytoplasm</keyword>
<dbReference type="RefSeq" id="WP_303500490.1">
    <property type="nucleotide sequence ID" value="NZ_JAUOPU010000019.1"/>
</dbReference>
<dbReference type="AlphaFoldDB" id="A0AAW7Y7P7"/>
<comment type="cofactor">
    <cofactor evidence="13">
        <name>Mg(2+)</name>
        <dbReference type="ChEBI" id="CHEBI:18420"/>
    </cofactor>
</comment>
<comment type="pathway">
    <text evidence="13 14">Cell wall biogenesis; peptidoglycan biosynthesis.</text>
</comment>
<feature type="binding site" evidence="13">
    <location>
        <position position="168"/>
    </location>
    <ligand>
        <name>UDP-N-acetyl-alpha-D-muramoyl-L-alanyl-D-glutamate</name>
        <dbReference type="ChEBI" id="CHEBI:83900"/>
    </ligand>
</feature>
<dbReference type="InterPro" id="IPR005761">
    <property type="entry name" value="UDP-N-AcMur-Glu-dNH2Pim_ligase"/>
</dbReference>
<proteinExistence type="inferred from homology"/>
<organism evidence="18 19">
    <name type="scientific">Photobacterium sanguinicancri</name>
    <dbReference type="NCBI Taxonomy" id="875932"/>
    <lineage>
        <taxon>Bacteria</taxon>
        <taxon>Pseudomonadati</taxon>
        <taxon>Pseudomonadota</taxon>
        <taxon>Gammaproteobacteria</taxon>
        <taxon>Vibrionales</taxon>
        <taxon>Vibrionaceae</taxon>
        <taxon>Photobacterium</taxon>
    </lineage>
</organism>
<dbReference type="NCBIfam" id="NF001123">
    <property type="entry name" value="PRK00139.1-1"/>
    <property type="match status" value="1"/>
</dbReference>
<evidence type="ECO:0000256" key="4">
    <source>
        <dbReference type="ARBA" id="ARBA00022984"/>
    </source>
</evidence>
<keyword evidence="13" id="KW-0547">Nucleotide-binding</keyword>
<dbReference type="InterPro" id="IPR013221">
    <property type="entry name" value="Mur_ligase_cen"/>
</dbReference>
<keyword evidence="6 13" id="KW-0961">Cell wall biogenesis/degradation</keyword>
<dbReference type="EC" id="6.3.2.13" evidence="8 13"/>
<feature type="binding site" evidence="13">
    <location>
        <position position="202"/>
    </location>
    <ligand>
        <name>UDP-N-acetyl-alpha-D-muramoyl-L-alanyl-D-glutamate</name>
        <dbReference type="ChEBI" id="CHEBI:83900"/>
    </ligand>
</feature>
<evidence type="ECO:0000256" key="7">
    <source>
        <dbReference type="ARBA" id="ARBA00050251"/>
    </source>
</evidence>
<keyword evidence="4 13" id="KW-0573">Peptidoglycan synthesis</keyword>
<name>A0AAW7Y7P7_9GAMM</name>
<evidence type="ECO:0000313" key="19">
    <source>
        <dbReference type="Proteomes" id="UP001170624"/>
    </source>
</evidence>
<dbReference type="InterPro" id="IPR004101">
    <property type="entry name" value="Mur_ligase_C"/>
</dbReference>
<dbReference type="PANTHER" id="PTHR23135">
    <property type="entry name" value="MUR LIGASE FAMILY MEMBER"/>
    <property type="match status" value="1"/>
</dbReference>
<protein>
    <recommendedName>
        <fullName evidence="9 13">UDP-N-acetylmuramoyl-L-alanyl-D-glutamate--2,6-diaminopimelate ligase</fullName>
        <ecNumber evidence="8 13">6.3.2.13</ecNumber>
    </recommendedName>
    <alternativeName>
        <fullName evidence="10 13">Meso-A2pm-adding enzyme</fullName>
    </alternativeName>
    <alternativeName>
        <fullName evidence="11 13">Meso-diaminopimelate-adding enzyme</fullName>
    </alternativeName>
    <alternativeName>
        <fullName evidence="12 13">UDP-MurNAc-L-Ala-D-Glu:meso-diaminopimelate ligase</fullName>
    </alternativeName>
    <alternativeName>
        <fullName evidence="13">UDP-MurNAc-tripeptide synthetase</fullName>
    </alternativeName>
    <alternativeName>
        <fullName evidence="13">UDP-N-acetylmuramyl-tripeptide synthetase</fullName>
    </alternativeName>
</protein>
<dbReference type="NCBIfam" id="NF001124">
    <property type="entry name" value="PRK00139.1-2"/>
    <property type="match status" value="1"/>
</dbReference>
<dbReference type="GO" id="GO:0008360">
    <property type="term" value="P:regulation of cell shape"/>
    <property type="evidence" value="ECO:0007669"/>
    <property type="project" value="UniProtKB-KW"/>
</dbReference>